<keyword evidence="3" id="KW-1185">Reference proteome</keyword>
<evidence type="ECO:0000256" key="1">
    <source>
        <dbReference type="SAM" id="Phobius"/>
    </source>
</evidence>
<organism evidence="2 3">
    <name type="scientific">Lactococcus phage phi15</name>
    <dbReference type="NCBI Taxonomy" id="1527693"/>
    <lineage>
        <taxon>Viruses</taxon>
        <taxon>Duplodnaviria</taxon>
        <taxon>Heunggongvirae</taxon>
        <taxon>Uroviricota</taxon>
        <taxon>Caudoviricetes</taxon>
        <taxon>Skunavirus</taxon>
        <taxon>Skunavirus sv15</taxon>
    </lineage>
</organism>
<evidence type="ECO:0000313" key="3">
    <source>
        <dbReference type="Proteomes" id="UP000029680"/>
    </source>
</evidence>
<protein>
    <submittedName>
        <fullName evidence="2">Holin</fullName>
    </submittedName>
</protein>
<reference evidence="2 3" key="1">
    <citation type="journal article" date="2014" name="BMC Genomics">
        <title>Methyltransferases acquired by lactococcal 936-type phage provide protection against restriction endonuclease activity.</title>
        <authorList>
            <person name="Murphy J."/>
            <person name="Klumpp J."/>
            <person name="Mahony J."/>
            <person name="O'Connell-Motherway M."/>
            <person name="Nauta A."/>
            <person name="van Sinderen D."/>
        </authorList>
    </citation>
    <scope>NUCLEOTIDE SEQUENCE [LARGE SCALE GENOMIC DNA]</scope>
</reference>
<keyword evidence="1" id="KW-0472">Membrane</keyword>
<sequence>MVTRMILINILILAIFFATWVKDREAMSPPFKRRLVIDLTVIFALWVLYAVFYFTQTPSTSDIAKTVINVGLLYFVGQFIYLIAKISPMFDGLVKLMKKNGVSVPEAEAEQTEDKKE</sequence>
<evidence type="ECO:0000313" key="2">
    <source>
        <dbReference type="EMBL" id="AIK68555.1"/>
    </source>
</evidence>
<feature type="transmembrane region" description="Helical" evidence="1">
    <location>
        <begin position="35"/>
        <end position="54"/>
    </location>
</feature>
<name>A0A096XUZ8_9CAUD</name>
<proteinExistence type="predicted"/>
<keyword evidence="1" id="KW-0812">Transmembrane</keyword>
<feature type="transmembrane region" description="Helical" evidence="1">
    <location>
        <begin position="66"/>
        <end position="84"/>
    </location>
</feature>
<gene>
    <name evidence="2" type="ORF">Phi15_21</name>
</gene>
<keyword evidence="1" id="KW-1133">Transmembrane helix</keyword>
<feature type="transmembrane region" description="Helical" evidence="1">
    <location>
        <begin position="6"/>
        <end position="23"/>
    </location>
</feature>
<dbReference type="EMBL" id="KM091442">
    <property type="protein sequence ID" value="AIK68555.1"/>
    <property type="molecule type" value="Genomic_DNA"/>
</dbReference>
<accession>A0A096XUZ8</accession>
<dbReference type="Proteomes" id="UP000029680">
    <property type="component" value="Segment"/>
</dbReference>